<dbReference type="RefSeq" id="WP_286304716.1">
    <property type="nucleotide sequence ID" value="NZ_AP027741.1"/>
</dbReference>
<comment type="caution">
    <text evidence="5">The sequence shown here is derived from an EMBL/GenBank/DDBJ whole genome shotgun (WGS) entry which is preliminary data.</text>
</comment>
<protein>
    <submittedName>
        <fullName evidence="5">Restriction endonuclease subunit S</fullName>
    </submittedName>
</protein>
<gene>
    <name evidence="5" type="ORF">GCM10008964_21800</name>
</gene>
<feature type="domain" description="Type I restriction modification DNA specificity" evidence="4">
    <location>
        <begin position="3"/>
        <end position="187"/>
    </location>
</feature>
<dbReference type="EMBL" id="BAAADG010000008">
    <property type="protein sequence ID" value="GAA0230062.1"/>
    <property type="molecule type" value="Genomic_DNA"/>
</dbReference>
<accession>A0ABN0TTV5</accession>
<dbReference type="InterPro" id="IPR052021">
    <property type="entry name" value="Type-I_RS_S_subunit"/>
</dbReference>
<evidence type="ECO:0000313" key="5">
    <source>
        <dbReference type="EMBL" id="GAA0230062.1"/>
    </source>
</evidence>
<reference evidence="5 6" key="1">
    <citation type="journal article" date="2019" name="Int. J. Syst. Evol. Microbiol.">
        <title>The Global Catalogue of Microorganisms (GCM) 10K type strain sequencing project: providing services to taxonomists for standard genome sequencing and annotation.</title>
        <authorList>
            <consortium name="The Broad Institute Genomics Platform"/>
            <consortium name="The Broad Institute Genome Sequencing Center for Infectious Disease"/>
            <person name="Wu L."/>
            <person name="Ma J."/>
        </authorList>
    </citation>
    <scope>NUCLEOTIDE SEQUENCE [LARGE SCALE GENOMIC DNA]</scope>
    <source>
        <strain evidence="5 6">JCM 6886</strain>
    </source>
</reference>
<dbReference type="GO" id="GO:0004519">
    <property type="term" value="F:endonuclease activity"/>
    <property type="evidence" value="ECO:0007669"/>
    <property type="project" value="UniProtKB-KW"/>
</dbReference>
<dbReference type="PANTHER" id="PTHR30408:SF13">
    <property type="entry name" value="TYPE I RESTRICTION ENZYME HINDI SPECIFICITY SUBUNIT"/>
    <property type="match status" value="1"/>
</dbReference>
<dbReference type="InterPro" id="IPR044946">
    <property type="entry name" value="Restrct_endonuc_typeI_TRD_sf"/>
</dbReference>
<keyword evidence="2" id="KW-0680">Restriction system</keyword>
<keyword evidence="6" id="KW-1185">Reference proteome</keyword>
<dbReference type="PANTHER" id="PTHR30408">
    <property type="entry name" value="TYPE-1 RESTRICTION ENZYME ECOKI SPECIFICITY PROTEIN"/>
    <property type="match status" value="1"/>
</dbReference>
<dbReference type="InterPro" id="IPR000055">
    <property type="entry name" value="Restrct_endonuc_typeI_TRD"/>
</dbReference>
<sequence length="470" mass="52904">MKSSWKPVQLGDLVDIQTGFPFKSSEYTTDDDAIPLLRGDNVVQGTFRWDGVKYWPKSALIEKHNKYWLAEHDVILAMDRPWIEAGLKTSQVSKSDLPCLLVQRVARLRSKKGLDQHYLRYLVSSYWFTEYVKQVQTGTAVPHISPKQIAAFDFLLPPEGEQKEIGRLLKSLDDKIELNRQMNETLEAMAQALFKSWFVDFDPVIDNALAAGNEIPEPLQARAEKRQALGDQRKPLPPEIQALFPERFVFNDEMGWIPEGWEQTAISDVAQVIKGKSYKSAELAASQTALVTLKSFNRGGGYRLDGLKEYTGAYKPEQEVTAGDLVIAYTDVTQAADVIGKPAMVVSDERYERLVISLDVAVVRPAKVEYKTFLYGLSQTEQFQQHTKSHSTGTTVLHLSKNAVPSYEFSAPDLRLIEAFDKQVGPLFRTIDLNISRVRTLVKARDTLLPKLLSGELRIGEAEKQVAEAV</sequence>
<organism evidence="5 6">
    <name type="scientific">Methylophaga marina</name>
    <dbReference type="NCBI Taxonomy" id="45495"/>
    <lineage>
        <taxon>Bacteria</taxon>
        <taxon>Pseudomonadati</taxon>
        <taxon>Pseudomonadota</taxon>
        <taxon>Gammaproteobacteria</taxon>
        <taxon>Thiotrichales</taxon>
        <taxon>Piscirickettsiaceae</taxon>
        <taxon>Methylophaga</taxon>
    </lineage>
</organism>
<evidence type="ECO:0000256" key="1">
    <source>
        <dbReference type="ARBA" id="ARBA00010923"/>
    </source>
</evidence>
<dbReference type="CDD" id="cd17259">
    <property type="entry name" value="RMtype1_S_StySKI-TRD2-CR2_like"/>
    <property type="match status" value="1"/>
</dbReference>
<evidence type="ECO:0000259" key="4">
    <source>
        <dbReference type="Pfam" id="PF01420"/>
    </source>
</evidence>
<dbReference type="Pfam" id="PF01420">
    <property type="entry name" value="Methylase_S"/>
    <property type="match status" value="1"/>
</dbReference>
<dbReference type="SUPFAM" id="SSF116734">
    <property type="entry name" value="DNA methylase specificity domain"/>
    <property type="match status" value="2"/>
</dbReference>
<evidence type="ECO:0000256" key="2">
    <source>
        <dbReference type="ARBA" id="ARBA00022747"/>
    </source>
</evidence>
<proteinExistence type="inferred from homology"/>
<name>A0ABN0TTV5_9GAMM</name>
<keyword evidence="5" id="KW-0540">Nuclease</keyword>
<dbReference type="Proteomes" id="UP001501476">
    <property type="component" value="Unassembled WGS sequence"/>
</dbReference>
<evidence type="ECO:0000256" key="3">
    <source>
        <dbReference type="ARBA" id="ARBA00023125"/>
    </source>
</evidence>
<evidence type="ECO:0000313" key="6">
    <source>
        <dbReference type="Proteomes" id="UP001501476"/>
    </source>
</evidence>
<keyword evidence="5" id="KW-0255">Endonuclease</keyword>
<keyword evidence="3" id="KW-0238">DNA-binding</keyword>
<dbReference type="Gene3D" id="3.90.220.20">
    <property type="entry name" value="DNA methylase specificity domains"/>
    <property type="match status" value="2"/>
</dbReference>
<comment type="similarity">
    <text evidence="1">Belongs to the type-I restriction system S methylase family.</text>
</comment>
<keyword evidence="5" id="KW-0378">Hydrolase</keyword>